<organism evidence="2 3">
    <name type="scientific">Fulvimarina manganoxydans</name>
    <dbReference type="NCBI Taxonomy" id="937218"/>
    <lineage>
        <taxon>Bacteria</taxon>
        <taxon>Pseudomonadati</taxon>
        <taxon>Pseudomonadota</taxon>
        <taxon>Alphaproteobacteria</taxon>
        <taxon>Hyphomicrobiales</taxon>
        <taxon>Aurantimonadaceae</taxon>
        <taxon>Fulvimarina</taxon>
    </lineage>
</organism>
<feature type="region of interest" description="Disordered" evidence="1">
    <location>
        <begin position="93"/>
        <end position="115"/>
    </location>
</feature>
<name>A0A1W1YJM1_9HYPH</name>
<evidence type="ECO:0000313" key="3">
    <source>
        <dbReference type="Proteomes" id="UP000192656"/>
    </source>
</evidence>
<feature type="compositionally biased region" description="Low complexity" evidence="1">
    <location>
        <begin position="101"/>
        <end position="115"/>
    </location>
</feature>
<accession>A0A1W1YJM1</accession>
<dbReference type="AlphaFoldDB" id="A0A1W1YJM1"/>
<evidence type="ECO:0000256" key="1">
    <source>
        <dbReference type="SAM" id="MobiDB-lite"/>
    </source>
</evidence>
<dbReference type="EMBL" id="FWXR01000001">
    <property type="protein sequence ID" value="SMC36332.1"/>
    <property type="molecule type" value="Genomic_DNA"/>
</dbReference>
<dbReference type="Proteomes" id="UP000192656">
    <property type="component" value="Unassembled WGS sequence"/>
</dbReference>
<sequence length="115" mass="12245">MGSLLIDAVLMVALVVTAVRSGRMYRELKSLRESESGLAAALAESERSLNKACEAVIALKHDGLDTMRRLEAESNRAAEVGLRLASLVERAEYHTGTSRRPAAPAALPADLAKAS</sequence>
<dbReference type="RefSeq" id="WP_139798148.1">
    <property type="nucleotide sequence ID" value="NZ_FWXR01000001.1"/>
</dbReference>
<protein>
    <submittedName>
        <fullName evidence="2">Uncharacterized protein</fullName>
    </submittedName>
</protein>
<evidence type="ECO:0000313" key="2">
    <source>
        <dbReference type="EMBL" id="SMC36332.1"/>
    </source>
</evidence>
<dbReference type="STRING" id="937218.SAMN06297251_101381"/>
<gene>
    <name evidence="2" type="ORF">SAMN06297251_101381</name>
</gene>
<reference evidence="2 3" key="1">
    <citation type="submission" date="2017-04" db="EMBL/GenBank/DDBJ databases">
        <authorList>
            <person name="Afonso C.L."/>
            <person name="Miller P.J."/>
            <person name="Scott M.A."/>
            <person name="Spackman E."/>
            <person name="Goraichik I."/>
            <person name="Dimitrov K.M."/>
            <person name="Suarez D.L."/>
            <person name="Swayne D.E."/>
        </authorList>
    </citation>
    <scope>NUCLEOTIDE SEQUENCE [LARGE SCALE GENOMIC DNA]</scope>
    <source>
        <strain evidence="2 3">CGMCC 1.10972</strain>
    </source>
</reference>
<keyword evidence="3" id="KW-1185">Reference proteome</keyword>
<proteinExistence type="predicted"/>